<feature type="transmembrane region" description="Helical" evidence="7">
    <location>
        <begin position="82"/>
        <end position="103"/>
    </location>
</feature>
<keyword evidence="6 7" id="KW-0472">Membrane</keyword>
<evidence type="ECO:0000259" key="9">
    <source>
        <dbReference type="Pfam" id="PF16916"/>
    </source>
</evidence>
<keyword evidence="5 7" id="KW-1133">Transmembrane helix</keyword>
<dbReference type="InterPro" id="IPR027470">
    <property type="entry name" value="Cation_efflux_CTD"/>
</dbReference>
<dbReference type="Gene3D" id="1.20.1510.10">
    <property type="entry name" value="Cation efflux protein transmembrane domain"/>
    <property type="match status" value="1"/>
</dbReference>
<dbReference type="AlphaFoldDB" id="A0A6C1KB75"/>
<gene>
    <name evidence="10" type="ORF">FBQ73_21590</name>
</gene>
<evidence type="ECO:0000256" key="6">
    <source>
        <dbReference type="ARBA" id="ARBA00023136"/>
    </source>
</evidence>
<dbReference type="GO" id="GO:0005886">
    <property type="term" value="C:plasma membrane"/>
    <property type="evidence" value="ECO:0007669"/>
    <property type="project" value="TreeGrafter"/>
</dbReference>
<evidence type="ECO:0000256" key="2">
    <source>
        <dbReference type="ARBA" id="ARBA00008114"/>
    </source>
</evidence>
<evidence type="ECO:0000256" key="3">
    <source>
        <dbReference type="ARBA" id="ARBA00022448"/>
    </source>
</evidence>
<evidence type="ECO:0000256" key="1">
    <source>
        <dbReference type="ARBA" id="ARBA00004141"/>
    </source>
</evidence>
<dbReference type="Pfam" id="PF01545">
    <property type="entry name" value="Cation_efflux"/>
    <property type="match status" value="1"/>
</dbReference>
<evidence type="ECO:0000259" key="8">
    <source>
        <dbReference type="Pfam" id="PF01545"/>
    </source>
</evidence>
<dbReference type="InterPro" id="IPR058533">
    <property type="entry name" value="Cation_efflux_TM"/>
</dbReference>
<dbReference type="InterPro" id="IPR036837">
    <property type="entry name" value="Cation_efflux_CTD_sf"/>
</dbReference>
<feature type="transmembrane region" description="Helical" evidence="7">
    <location>
        <begin position="155"/>
        <end position="175"/>
    </location>
</feature>
<dbReference type="GO" id="GO:0015086">
    <property type="term" value="F:cadmium ion transmembrane transporter activity"/>
    <property type="evidence" value="ECO:0007669"/>
    <property type="project" value="TreeGrafter"/>
</dbReference>
<keyword evidence="4 7" id="KW-0812">Transmembrane</keyword>
<feature type="transmembrane region" description="Helical" evidence="7">
    <location>
        <begin position="229"/>
        <end position="246"/>
    </location>
</feature>
<keyword evidence="3" id="KW-0813">Transport</keyword>
<dbReference type="PANTHER" id="PTHR43840:SF15">
    <property type="entry name" value="MITOCHONDRIAL METAL TRANSPORTER 1-RELATED"/>
    <property type="match status" value="1"/>
</dbReference>
<dbReference type="OrthoDB" id="8445382at2"/>
<evidence type="ECO:0000313" key="10">
    <source>
        <dbReference type="EMBL" id="TLX41031.1"/>
    </source>
</evidence>
<dbReference type="EMBL" id="VAUP01000041">
    <property type="protein sequence ID" value="TLX41031.1"/>
    <property type="molecule type" value="Genomic_DNA"/>
</dbReference>
<dbReference type="GO" id="GO:0015093">
    <property type="term" value="F:ferrous iron transmembrane transporter activity"/>
    <property type="evidence" value="ECO:0007669"/>
    <property type="project" value="TreeGrafter"/>
</dbReference>
<dbReference type="InterPro" id="IPR027469">
    <property type="entry name" value="Cation_efflux_TMD_sf"/>
</dbReference>
<evidence type="ECO:0000256" key="4">
    <source>
        <dbReference type="ARBA" id="ARBA00022692"/>
    </source>
</evidence>
<sequence>MLQSGAVRRNSRADRGRRRALDAARVMVLMGVRRCGRRRHSTKGARVSGSASQKLSFQAMIFTACLFPFYILAATLTNSAAILTDLLATSFDLTALTACWLVLRIAHNSHSGKYAYGLGKLENLAELMIALLQTVLVFIAGSNAIMRIIHPEGVSGAELGLFVTAAAVIGNAILNRKATRLAHETRSPVLAAQARVHLVSATASGSVFVVTVVLSIFNDVTWMYYLDPAASFVVIGFMIYNIFAMLSNSVASLLDQAIDEAGQLRILKVLTSHFDDFDELGDIRTRQFGGKMFVELHLGFEADWTVAKTRAVVARLTEAVKQEFRQAGDEVDVAVVLIPAHGLAVEAA</sequence>
<evidence type="ECO:0000256" key="7">
    <source>
        <dbReference type="SAM" id="Phobius"/>
    </source>
</evidence>
<dbReference type="InterPro" id="IPR050291">
    <property type="entry name" value="CDF_Transporter"/>
</dbReference>
<dbReference type="GO" id="GO:0015341">
    <property type="term" value="F:zinc efflux antiporter activity"/>
    <property type="evidence" value="ECO:0007669"/>
    <property type="project" value="TreeGrafter"/>
</dbReference>
<comment type="similarity">
    <text evidence="2">Belongs to the cation diffusion facilitator (CDF) transporter (TC 2.A.4) family.</text>
</comment>
<name>A0A6C1KB75_XANAU</name>
<feature type="domain" description="Cation efflux protein cytoplasmic" evidence="9">
    <location>
        <begin position="265"/>
        <end position="326"/>
    </location>
</feature>
<dbReference type="NCBIfam" id="TIGR01297">
    <property type="entry name" value="CDF"/>
    <property type="match status" value="1"/>
</dbReference>
<protein>
    <submittedName>
        <fullName evidence="10">Cation diffusion facilitator family transporter</fullName>
    </submittedName>
</protein>
<dbReference type="GO" id="GO:0006882">
    <property type="term" value="P:intracellular zinc ion homeostasis"/>
    <property type="evidence" value="ECO:0007669"/>
    <property type="project" value="TreeGrafter"/>
</dbReference>
<dbReference type="InterPro" id="IPR002524">
    <property type="entry name" value="Cation_efflux"/>
</dbReference>
<accession>A0A6C1KB75</accession>
<feature type="domain" description="Cation efflux protein transmembrane" evidence="8">
    <location>
        <begin position="59"/>
        <end position="254"/>
    </location>
</feature>
<dbReference type="Pfam" id="PF16916">
    <property type="entry name" value="ZT_dimer"/>
    <property type="match status" value="1"/>
</dbReference>
<evidence type="ECO:0000313" key="11">
    <source>
        <dbReference type="Proteomes" id="UP000305131"/>
    </source>
</evidence>
<feature type="transmembrane region" description="Helical" evidence="7">
    <location>
        <begin position="196"/>
        <end position="217"/>
    </location>
</feature>
<comment type="subcellular location">
    <subcellularLocation>
        <location evidence="1">Membrane</location>
        <topology evidence="1">Multi-pass membrane protein</topology>
    </subcellularLocation>
</comment>
<feature type="transmembrane region" description="Helical" evidence="7">
    <location>
        <begin position="55"/>
        <end position="76"/>
    </location>
</feature>
<proteinExistence type="inferred from homology"/>
<dbReference type="PANTHER" id="PTHR43840">
    <property type="entry name" value="MITOCHONDRIAL METAL TRANSPORTER 1-RELATED"/>
    <property type="match status" value="1"/>
</dbReference>
<dbReference type="SUPFAM" id="SSF161111">
    <property type="entry name" value="Cation efflux protein transmembrane domain-like"/>
    <property type="match status" value="1"/>
</dbReference>
<dbReference type="SUPFAM" id="SSF160240">
    <property type="entry name" value="Cation efflux protein cytoplasmic domain-like"/>
    <property type="match status" value="1"/>
</dbReference>
<organism evidence="10 11">
    <name type="scientific">Xanthobacter autotrophicus</name>
    <dbReference type="NCBI Taxonomy" id="280"/>
    <lineage>
        <taxon>Bacteria</taxon>
        <taxon>Pseudomonadati</taxon>
        <taxon>Pseudomonadota</taxon>
        <taxon>Alphaproteobacteria</taxon>
        <taxon>Hyphomicrobiales</taxon>
        <taxon>Xanthobacteraceae</taxon>
        <taxon>Xanthobacter</taxon>
    </lineage>
</organism>
<evidence type="ECO:0000256" key="5">
    <source>
        <dbReference type="ARBA" id="ARBA00022989"/>
    </source>
</evidence>
<feature type="transmembrane region" description="Helical" evidence="7">
    <location>
        <begin position="124"/>
        <end position="149"/>
    </location>
</feature>
<dbReference type="Gene3D" id="3.30.70.1350">
    <property type="entry name" value="Cation efflux protein, cytoplasmic domain"/>
    <property type="match status" value="1"/>
</dbReference>
<comment type="caution">
    <text evidence="10">The sequence shown here is derived from an EMBL/GenBank/DDBJ whole genome shotgun (WGS) entry which is preliminary data.</text>
</comment>
<reference evidence="10 11" key="1">
    <citation type="submission" date="2019-05" db="EMBL/GenBank/DDBJ databases">
        <authorList>
            <person name="Zhou X."/>
        </authorList>
    </citation>
    <scope>NUCLEOTIDE SEQUENCE [LARGE SCALE GENOMIC DNA]</scope>
    <source>
        <strain evidence="10 11">DSM 432</strain>
    </source>
</reference>
<dbReference type="Proteomes" id="UP000305131">
    <property type="component" value="Unassembled WGS sequence"/>
</dbReference>